<keyword evidence="8 14" id="KW-0472">Membrane</keyword>
<keyword evidence="4" id="KW-0145">Chemotaxis</keyword>
<feature type="compositionally biased region" description="Low complexity" evidence="13">
    <location>
        <begin position="523"/>
        <end position="552"/>
    </location>
</feature>
<dbReference type="RefSeq" id="WP_006912712.1">
    <property type="nucleotide sequence ID" value="NZ_AFNV02000012.1"/>
</dbReference>
<keyword evidence="18" id="KW-1185">Reference proteome</keyword>
<dbReference type="Pfam" id="PF02203">
    <property type="entry name" value="TarH"/>
    <property type="match status" value="1"/>
</dbReference>
<feature type="domain" description="Methyl-accepting transducer" evidence="15">
    <location>
        <begin position="271"/>
        <end position="500"/>
    </location>
</feature>
<dbReference type="AlphaFoldDB" id="U2FYA9"/>
<dbReference type="STRING" id="1033802.SSPSH_001977"/>
<keyword evidence="5" id="KW-0997">Cell inner membrane</keyword>
<dbReference type="PROSITE" id="PS50885">
    <property type="entry name" value="HAMP"/>
    <property type="match status" value="1"/>
</dbReference>
<dbReference type="SUPFAM" id="SSF58104">
    <property type="entry name" value="Methyl-accepting chemotaxis protein (MCP) signaling domain"/>
    <property type="match status" value="1"/>
</dbReference>
<reference evidence="17 18" key="1">
    <citation type="journal article" date="2011" name="J. Bacteriol.">
        <title>Genome sequence of Salinisphaera shabanensis, a gammaproteobacterium from the harsh, variable environment of the brine-seawater interface of the Shaban Deep in the Red Sea.</title>
        <authorList>
            <person name="Antunes A."/>
            <person name="Alam I."/>
            <person name="Bajic V.B."/>
            <person name="Stingl U."/>
        </authorList>
    </citation>
    <scope>NUCLEOTIDE SEQUENCE [LARGE SCALE GENOMIC DNA]</scope>
    <source>
        <strain evidence="17 18">E1L3A</strain>
    </source>
</reference>
<name>U2FYA9_9GAMM</name>
<feature type="compositionally biased region" description="Polar residues" evidence="13">
    <location>
        <begin position="553"/>
        <end position="568"/>
    </location>
</feature>
<dbReference type="InterPro" id="IPR051310">
    <property type="entry name" value="MCP_chemotaxis"/>
</dbReference>
<keyword evidence="6 14" id="KW-0812">Transmembrane</keyword>
<dbReference type="PROSITE" id="PS50111">
    <property type="entry name" value="CHEMOTAXIS_TRANSDUC_2"/>
    <property type="match status" value="1"/>
</dbReference>
<accession>U2FYA9</accession>
<dbReference type="Gene3D" id="1.10.287.950">
    <property type="entry name" value="Methyl-accepting chemotaxis protein"/>
    <property type="match status" value="1"/>
</dbReference>
<dbReference type="GO" id="GO:0004888">
    <property type="term" value="F:transmembrane signaling receptor activity"/>
    <property type="evidence" value="ECO:0007669"/>
    <property type="project" value="InterPro"/>
</dbReference>
<dbReference type="InterPro" id="IPR004090">
    <property type="entry name" value="Chemotax_Me-accpt_rcpt"/>
</dbReference>
<evidence type="ECO:0000256" key="3">
    <source>
        <dbReference type="ARBA" id="ARBA00022481"/>
    </source>
</evidence>
<dbReference type="GO" id="GO:0006935">
    <property type="term" value="P:chemotaxis"/>
    <property type="evidence" value="ECO:0007669"/>
    <property type="project" value="UniProtKB-KW"/>
</dbReference>
<evidence type="ECO:0000256" key="6">
    <source>
        <dbReference type="ARBA" id="ARBA00022692"/>
    </source>
</evidence>
<evidence type="ECO:0000313" key="18">
    <source>
        <dbReference type="Proteomes" id="UP000006242"/>
    </source>
</evidence>
<dbReference type="InterPro" id="IPR003660">
    <property type="entry name" value="HAMP_dom"/>
</dbReference>
<evidence type="ECO:0000256" key="4">
    <source>
        <dbReference type="ARBA" id="ARBA00022500"/>
    </source>
</evidence>
<protein>
    <submittedName>
        <fullName evidence="17">Methyl-accepting chemotaxis protein</fullName>
    </submittedName>
</protein>
<evidence type="ECO:0000313" key="17">
    <source>
        <dbReference type="EMBL" id="ERJ19138.1"/>
    </source>
</evidence>
<evidence type="ECO:0000256" key="14">
    <source>
        <dbReference type="SAM" id="Phobius"/>
    </source>
</evidence>
<feature type="transmembrane region" description="Helical" evidence="14">
    <location>
        <begin position="192"/>
        <end position="212"/>
    </location>
</feature>
<dbReference type="InterPro" id="IPR004089">
    <property type="entry name" value="MCPsignal_dom"/>
</dbReference>
<dbReference type="PANTHER" id="PTHR43531:SF14">
    <property type="entry name" value="METHYL-ACCEPTING CHEMOTAXIS PROTEIN I-RELATED"/>
    <property type="match status" value="1"/>
</dbReference>
<sequence>MKLLDNMSVKTSWALVLASFTGLILLVGAIGGYTIWYSQGALAKVRDIQVEQKSQLNQANSALLNLRLHIQDSYEASLAPGTTRAARGDLASEAAAVDALFQGFFAMDFAPRYQAPVAQIQQAYRALVDNAITPRIRALADGDRSAYLALSDEAERLTQRFSTLAVGYFVLVEEQGGALYDTFQNTAIGLEFAMGGAFIVTVLLIVVVVWGITVNVTRPMSRLVDHVERIAQGNLHGRIERRGDNEIGRLFAGLTHMQKALADTVGQVRESSDAIHSDSQTIARGNSDLSARTEQQAASLVQTASSMEELTSTVDQNTENAREARQLTHEASATAERGGKIVDEVVETMHGISRSSHEVSQIIDMIESIAFQTNLLALNAAVEAARAGEQGRGFAVVAGEVRSLATRSAKAAEEIRGLIDVSVTRVDAGSKLVDQAGSAISDVVSAVKRVDQIMTEIATASEEQGRGIGQVNQAVTELDQVTQHNVRLVSEASSAANALEAEARTLREAVAVFQLDLTGPTLASSAPSEPAPASAQPIRTAAASAKPPTAKTNVSSPADNSDLEWQTF</sequence>
<reference evidence="17 18" key="2">
    <citation type="journal article" date="2013" name="PLoS ONE">
        <title>INDIGO - INtegrated Data Warehouse of MIcrobial GenOmes with Examples from the Red Sea Extremophiles.</title>
        <authorList>
            <person name="Alam I."/>
            <person name="Antunes A."/>
            <person name="Kamau A.A."/>
            <person name="Ba Alawi W."/>
            <person name="Kalkatawi M."/>
            <person name="Stingl U."/>
            <person name="Bajic V.B."/>
        </authorList>
    </citation>
    <scope>NUCLEOTIDE SEQUENCE [LARGE SCALE GENOMIC DNA]</scope>
    <source>
        <strain evidence="17 18">E1L3A</strain>
    </source>
</reference>
<dbReference type="EMBL" id="AFNV02000012">
    <property type="protein sequence ID" value="ERJ19138.1"/>
    <property type="molecule type" value="Genomic_DNA"/>
</dbReference>
<dbReference type="Pfam" id="PF00015">
    <property type="entry name" value="MCPsignal"/>
    <property type="match status" value="1"/>
</dbReference>
<dbReference type="GO" id="GO:0007165">
    <property type="term" value="P:signal transduction"/>
    <property type="evidence" value="ECO:0007669"/>
    <property type="project" value="UniProtKB-KW"/>
</dbReference>
<gene>
    <name evidence="17" type="ORF">SSPSH_001977</name>
</gene>
<keyword evidence="7 14" id="KW-1133">Transmembrane helix</keyword>
<organism evidence="17 18">
    <name type="scientific">Salinisphaera shabanensis E1L3A</name>
    <dbReference type="NCBI Taxonomy" id="1033802"/>
    <lineage>
        <taxon>Bacteria</taxon>
        <taxon>Pseudomonadati</taxon>
        <taxon>Pseudomonadota</taxon>
        <taxon>Gammaproteobacteria</taxon>
        <taxon>Salinisphaerales</taxon>
        <taxon>Salinisphaeraceae</taxon>
        <taxon>Salinisphaera</taxon>
    </lineage>
</organism>
<dbReference type="Proteomes" id="UP000006242">
    <property type="component" value="Unassembled WGS sequence"/>
</dbReference>
<evidence type="ECO:0000256" key="8">
    <source>
        <dbReference type="ARBA" id="ARBA00023136"/>
    </source>
</evidence>
<evidence type="ECO:0000256" key="9">
    <source>
        <dbReference type="ARBA" id="ARBA00023224"/>
    </source>
</evidence>
<evidence type="ECO:0000256" key="1">
    <source>
        <dbReference type="ARBA" id="ARBA00004429"/>
    </source>
</evidence>
<comment type="similarity">
    <text evidence="10">Belongs to the methyl-accepting chemotaxis (MCP) protein family.</text>
</comment>
<evidence type="ECO:0000256" key="2">
    <source>
        <dbReference type="ARBA" id="ARBA00022475"/>
    </source>
</evidence>
<feature type="coiled-coil region" evidence="12">
    <location>
        <begin position="489"/>
        <end position="516"/>
    </location>
</feature>
<keyword evidence="3" id="KW-0488">Methylation</keyword>
<dbReference type="Pfam" id="PF00672">
    <property type="entry name" value="HAMP"/>
    <property type="match status" value="1"/>
</dbReference>
<dbReference type="CDD" id="cd11386">
    <property type="entry name" value="MCP_signal"/>
    <property type="match status" value="1"/>
</dbReference>
<feature type="domain" description="HAMP" evidence="16">
    <location>
        <begin position="214"/>
        <end position="266"/>
    </location>
</feature>
<dbReference type="SMART" id="SM00283">
    <property type="entry name" value="MA"/>
    <property type="match status" value="1"/>
</dbReference>
<evidence type="ECO:0000256" key="12">
    <source>
        <dbReference type="SAM" id="Coils"/>
    </source>
</evidence>
<dbReference type="InterPro" id="IPR003122">
    <property type="entry name" value="Tar_rcpt_lig-bd"/>
</dbReference>
<evidence type="ECO:0000259" key="15">
    <source>
        <dbReference type="PROSITE" id="PS50111"/>
    </source>
</evidence>
<dbReference type="OrthoDB" id="2489132at2"/>
<evidence type="ECO:0000256" key="13">
    <source>
        <dbReference type="SAM" id="MobiDB-lite"/>
    </source>
</evidence>
<keyword evidence="2" id="KW-1003">Cell membrane</keyword>
<feature type="region of interest" description="Disordered" evidence="13">
    <location>
        <begin position="522"/>
        <end position="568"/>
    </location>
</feature>
<dbReference type="CDD" id="cd06225">
    <property type="entry name" value="HAMP"/>
    <property type="match status" value="1"/>
</dbReference>
<dbReference type="SMART" id="SM00304">
    <property type="entry name" value="HAMP"/>
    <property type="match status" value="1"/>
</dbReference>
<comment type="caution">
    <text evidence="17">The sequence shown here is derived from an EMBL/GenBank/DDBJ whole genome shotgun (WGS) entry which is preliminary data.</text>
</comment>
<evidence type="ECO:0000256" key="11">
    <source>
        <dbReference type="PROSITE-ProRule" id="PRU00284"/>
    </source>
</evidence>
<evidence type="ECO:0000256" key="10">
    <source>
        <dbReference type="ARBA" id="ARBA00029447"/>
    </source>
</evidence>
<evidence type="ECO:0000259" key="16">
    <source>
        <dbReference type="PROSITE" id="PS50885"/>
    </source>
</evidence>
<evidence type="ECO:0000256" key="5">
    <source>
        <dbReference type="ARBA" id="ARBA00022519"/>
    </source>
</evidence>
<keyword evidence="9 11" id="KW-0807">Transducer</keyword>
<evidence type="ECO:0000256" key="7">
    <source>
        <dbReference type="ARBA" id="ARBA00022989"/>
    </source>
</evidence>
<dbReference type="PANTHER" id="PTHR43531">
    <property type="entry name" value="PROTEIN ICFG"/>
    <property type="match status" value="1"/>
</dbReference>
<dbReference type="FunFam" id="1.10.287.950:FF:000001">
    <property type="entry name" value="Methyl-accepting chemotaxis sensory transducer"/>
    <property type="match status" value="1"/>
</dbReference>
<proteinExistence type="inferred from homology"/>
<dbReference type="GO" id="GO:0005886">
    <property type="term" value="C:plasma membrane"/>
    <property type="evidence" value="ECO:0007669"/>
    <property type="project" value="UniProtKB-SubCell"/>
</dbReference>
<comment type="subcellular location">
    <subcellularLocation>
        <location evidence="1">Cell inner membrane</location>
        <topology evidence="1">Multi-pass membrane protein</topology>
    </subcellularLocation>
</comment>
<keyword evidence="12" id="KW-0175">Coiled coil</keyword>
<dbReference type="eggNOG" id="COG0840">
    <property type="taxonomic scope" value="Bacteria"/>
</dbReference>
<feature type="transmembrane region" description="Helical" evidence="14">
    <location>
        <begin position="12"/>
        <end position="36"/>
    </location>
</feature>
<dbReference type="PRINTS" id="PR00260">
    <property type="entry name" value="CHEMTRNSDUCR"/>
</dbReference>